<name>A0A4P6P2B6_9GAMM</name>
<proteinExistence type="predicted"/>
<organism evidence="1 2">
    <name type="scientific">Litorilituus sediminis</name>
    <dbReference type="NCBI Taxonomy" id="718192"/>
    <lineage>
        <taxon>Bacteria</taxon>
        <taxon>Pseudomonadati</taxon>
        <taxon>Pseudomonadota</taxon>
        <taxon>Gammaproteobacteria</taxon>
        <taxon>Alteromonadales</taxon>
        <taxon>Colwelliaceae</taxon>
        <taxon>Litorilituus</taxon>
    </lineage>
</organism>
<keyword evidence="2" id="KW-1185">Reference proteome</keyword>
<evidence type="ECO:0000313" key="2">
    <source>
        <dbReference type="Proteomes" id="UP000290244"/>
    </source>
</evidence>
<evidence type="ECO:0008006" key="3">
    <source>
        <dbReference type="Google" id="ProtNLM"/>
    </source>
</evidence>
<evidence type="ECO:0000313" key="1">
    <source>
        <dbReference type="EMBL" id="QBG35293.1"/>
    </source>
</evidence>
<protein>
    <recommendedName>
        <fullName evidence="3">Asparagine synthetase domain-containing protein</fullName>
    </recommendedName>
</protein>
<accession>A0A4P6P2B6</accession>
<dbReference type="OrthoDB" id="2462219at2"/>
<dbReference type="EMBL" id="CP034759">
    <property type="protein sequence ID" value="QBG35293.1"/>
    <property type="molecule type" value="Genomic_DNA"/>
</dbReference>
<dbReference type="AlphaFoldDB" id="A0A4P6P2B6"/>
<reference evidence="1 2" key="1">
    <citation type="submission" date="2018-12" db="EMBL/GenBank/DDBJ databases">
        <title>Complete genome of Litorilituus sediminis.</title>
        <authorList>
            <person name="Liu A."/>
            <person name="Rong J."/>
        </authorList>
    </citation>
    <scope>NUCLEOTIDE SEQUENCE [LARGE SCALE GENOMIC DNA]</scope>
    <source>
        <strain evidence="1 2">JCM 17549</strain>
    </source>
</reference>
<gene>
    <name evidence="1" type="ORF">EMK97_05950</name>
</gene>
<sequence length="497" mass="58211">MDLFKNQFFLSAEQPSGVIPDFLNTRFHKFNIYHHLSCEITYTSQMKHDVLLIGFIIDPNSLHSNNQDVITKIALKYSDKEEFYDYLDSLSGRFVLAIKDVDGYVFIGDACCLKRFFYTTSIDEFCAGSSVSILNHMGVIESGEKELGIYDNSKYVKDNIEHFMPSGLSTRNSVRSLIPNHMLKTELLAQERFWPRKPLKSRGDYHLSKAICTRKIKESIQIANNRYDLSFPVTAGWDARLLLSLAKDYLNDMYIYTLKYRDLNEESTDISIPRKLLQDNNFTHNIIDCTQNPSNEFRQIYETNTEPNHFNDWGIIANGLFHSEIKDKMCLKGNCSEIARCYYFPSGKKVKVSDYWELISLTEPGWKELDFIVEEVERWFSEANPLCEKLGYDILDLFYWEHRMGSWQAQSQLEWDISQEVFTPYNNRELLEEMLGLDTKYRSEPSYKLYKDIISENWKESLNYKINPKTNIQIIKSMLKKALDKVGLLIVIKRLIR</sequence>
<dbReference type="Proteomes" id="UP000290244">
    <property type="component" value="Chromosome"/>
</dbReference>
<dbReference type="RefSeq" id="WP_130600326.1">
    <property type="nucleotide sequence ID" value="NZ_CP034759.1"/>
</dbReference>
<dbReference type="SUPFAM" id="SSF52402">
    <property type="entry name" value="Adenine nucleotide alpha hydrolases-like"/>
    <property type="match status" value="1"/>
</dbReference>
<dbReference type="KEGG" id="lsd:EMK97_05950"/>